<name>A0ABN8ZXH6_RANTA</name>
<evidence type="ECO:0000313" key="2">
    <source>
        <dbReference type="Proteomes" id="UP001176941"/>
    </source>
</evidence>
<dbReference type="EMBL" id="OX459942">
    <property type="protein sequence ID" value="CAI9177258.1"/>
    <property type="molecule type" value="Genomic_DNA"/>
</dbReference>
<accession>A0ABN8ZXH6</accession>
<evidence type="ECO:0000313" key="1">
    <source>
        <dbReference type="EMBL" id="CAI9177258.1"/>
    </source>
</evidence>
<gene>
    <name evidence="1" type="ORF">MRATA1EN1_LOCUS26220</name>
</gene>
<protein>
    <submittedName>
        <fullName evidence="1">Uncharacterized protein</fullName>
    </submittedName>
</protein>
<organism evidence="1 2">
    <name type="scientific">Rangifer tarandus platyrhynchus</name>
    <name type="common">Svalbard reindeer</name>
    <dbReference type="NCBI Taxonomy" id="3082113"/>
    <lineage>
        <taxon>Eukaryota</taxon>
        <taxon>Metazoa</taxon>
        <taxon>Chordata</taxon>
        <taxon>Craniata</taxon>
        <taxon>Vertebrata</taxon>
        <taxon>Euteleostomi</taxon>
        <taxon>Mammalia</taxon>
        <taxon>Eutheria</taxon>
        <taxon>Laurasiatheria</taxon>
        <taxon>Artiodactyla</taxon>
        <taxon>Ruminantia</taxon>
        <taxon>Pecora</taxon>
        <taxon>Cervidae</taxon>
        <taxon>Odocoileinae</taxon>
        <taxon>Rangifer</taxon>
    </lineage>
</organism>
<proteinExistence type="predicted"/>
<dbReference type="Proteomes" id="UP001176941">
    <property type="component" value="Chromosome 6"/>
</dbReference>
<reference evidence="1" key="1">
    <citation type="submission" date="2023-04" db="EMBL/GenBank/DDBJ databases">
        <authorList>
            <consortium name="ELIXIR-Norway"/>
        </authorList>
    </citation>
    <scope>NUCLEOTIDE SEQUENCE [LARGE SCALE GENOMIC DNA]</scope>
</reference>
<sequence>MDTTQLVQLKIKWAQGTFLKEGLIPFAAPLGAALCFQGTEKSISNLAPRAEPGISISRHEALMPSSSKEKDLPPALCLSRLCLHPLQGWTWRLSERKEEGKEFRFPIGVGVPPNHPDHGLHEIWGGGGAGWTTPMEEAL</sequence>
<keyword evidence="2" id="KW-1185">Reference proteome</keyword>